<feature type="compositionally biased region" description="Acidic residues" evidence="2">
    <location>
        <begin position="633"/>
        <end position="653"/>
    </location>
</feature>
<evidence type="ECO:0000313" key="3">
    <source>
        <dbReference type="EnsemblMetazoa" id="PPA29940.1"/>
    </source>
</evidence>
<dbReference type="Gene3D" id="1.25.10.10">
    <property type="entry name" value="Leucine-rich Repeat Variant"/>
    <property type="match status" value="1"/>
</dbReference>
<organism evidence="3 4">
    <name type="scientific">Pristionchus pacificus</name>
    <name type="common">Parasitic nematode worm</name>
    <dbReference type="NCBI Taxonomy" id="54126"/>
    <lineage>
        <taxon>Eukaryota</taxon>
        <taxon>Metazoa</taxon>
        <taxon>Ecdysozoa</taxon>
        <taxon>Nematoda</taxon>
        <taxon>Chromadorea</taxon>
        <taxon>Rhabditida</taxon>
        <taxon>Rhabditina</taxon>
        <taxon>Diplogasteromorpha</taxon>
        <taxon>Diplogasteroidea</taxon>
        <taxon>Neodiplogasteridae</taxon>
        <taxon>Pristionchus</taxon>
    </lineage>
</organism>
<dbReference type="PROSITE" id="PS51271">
    <property type="entry name" value="WAPL"/>
    <property type="match status" value="1"/>
</dbReference>
<dbReference type="GO" id="GO:0140670">
    <property type="term" value="F:cohesin unloader activity"/>
    <property type="evidence" value="ECO:0007669"/>
    <property type="project" value="EnsemblMetazoa"/>
</dbReference>
<accession>A0A2A6CAQ3</accession>
<proteinExistence type="inferred from homology"/>
<dbReference type="Pfam" id="PF07814">
    <property type="entry name" value="WAPL"/>
    <property type="match status" value="1"/>
</dbReference>
<dbReference type="PANTHER" id="PTHR22100">
    <property type="entry name" value="WINGS APART-LIKE PROTEIN HOMOLOG"/>
    <property type="match status" value="1"/>
</dbReference>
<reference evidence="4" key="1">
    <citation type="journal article" date="2008" name="Nat. Genet.">
        <title>The Pristionchus pacificus genome provides a unique perspective on nematode lifestyle and parasitism.</title>
        <authorList>
            <person name="Dieterich C."/>
            <person name="Clifton S.W."/>
            <person name="Schuster L.N."/>
            <person name="Chinwalla A."/>
            <person name="Delehaunty K."/>
            <person name="Dinkelacker I."/>
            <person name="Fulton L."/>
            <person name="Fulton R."/>
            <person name="Godfrey J."/>
            <person name="Minx P."/>
            <person name="Mitreva M."/>
            <person name="Roeseler W."/>
            <person name="Tian H."/>
            <person name="Witte H."/>
            <person name="Yang S.P."/>
            <person name="Wilson R.K."/>
            <person name="Sommer R.J."/>
        </authorList>
    </citation>
    <scope>NUCLEOTIDE SEQUENCE [LARGE SCALE GENOMIC DNA]</scope>
    <source>
        <strain evidence="4">PS312</strain>
    </source>
</reference>
<feature type="region of interest" description="Disordered" evidence="2">
    <location>
        <begin position="626"/>
        <end position="669"/>
    </location>
</feature>
<dbReference type="GO" id="GO:0043073">
    <property type="term" value="C:germ cell nucleus"/>
    <property type="evidence" value="ECO:0007669"/>
    <property type="project" value="EnsemblMetazoa"/>
</dbReference>
<sequence>MFQEESRSMASDPTNGKNYRSYGAFHSGQKAASLFDAAFSKPVVKRTSKVNLTPAESSGLPNVNEAVIKHPSPRQVFSPPVSLPESTSDNGLEDNMDDDEDDAPQPSTQGSLSSQGSLTRNMSHATISRDSPKKRDANDAYDFNDSDESPPVPPKKSRIQEDEERVELEKKKKPVYRHKWNAGDEEEEEEEEEDRNGRRNSASAITQPSVVSRRGVPIYARESQQGRVRNVKEPHQMLESGEHDDFKDDLKYMLTSLKGDGSTNIKCLSATSLARKCINPQFRHLIRSEKEVTSLFHSLVDSPSDESFALASSSVIYLICRDSVSIAVDTTSARILAQLLKLERPANMSESVEKQYKTIWSIFSSYLEKMESSGRKISFDLTEDELSPSSLILEALVFVLTNSRDADLKNDLLSLGILQWIVARVDRIVEDLSSVSVVKAERLLIPLERCFRVLEICSMYHKKNQAFLIAHRSSVIIEAANKLMVVVHSRVSSSSSPLSLRKSLMRSLTLLARVLTNLSYDNELCSTKLGQMSGFLSSCISTFTFLGPKYISDDAQGFDLTLLMSSLVVNLVEKCNGNRKKIVDASIMVYRKGEEGKEEEGEEPALTCLTKLFVLHEEAAREADCGIDKELVIEEPDENPSDEDGEGGSDEELNGVKNGGRLDRGKMGEMNEGDMIDALKGVLSKASSHMEDSMIASHLALLIGCVLQQNEDHVRLVRSLLPDDNLALMVEQLQRYLEFLRLAGVSASQSRSMERIIEFLERLDA</sequence>
<protein>
    <submittedName>
        <fullName evidence="3">Wapl-1</fullName>
    </submittedName>
</protein>
<dbReference type="InterPro" id="IPR011989">
    <property type="entry name" value="ARM-like"/>
</dbReference>
<evidence type="ECO:0000256" key="1">
    <source>
        <dbReference type="ARBA" id="ARBA00006854"/>
    </source>
</evidence>
<feature type="compositionally biased region" description="Polar residues" evidence="2">
    <location>
        <begin position="120"/>
        <end position="129"/>
    </location>
</feature>
<evidence type="ECO:0000256" key="2">
    <source>
        <dbReference type="SAM" id="MobiDB-lite"/>
    </source>
</evidence>
<dbReference type="InterPro" id="IPR039874">
    <property type="entry name" value="WAPL"/>
</dbReference>
<keyword evidence="4" id="KW-1185">Reference proteome</keyword>
<feature type="compositionally biased region" description="Acidic residues" evidence="2">
    <location>
        <begin position="183"/>
        <end position="194"/>
    </location>
</feature>
<dbReference type="OrthoDB" id="78088at2759"/>
<feature type="compositionally biased region" description="Low complexity" evidence="2">
    <location>
        <begin position="107"/>
        <end position="119"/>
    </location>
</feature>
<feature type="region of interest" description="Disordered" evidence="2">
    <location>
        <begin position="1"/>
        <end position="23"/>
    </location>
</feature>
<dbReference type="AlphaFoldDB" id="A0A2A6CAQ3"/>
<feature type="compositionally biased region" description="Basic and acidic residues" evidence="2">
    <location>
        <begin position="660"/>
        <end position="669"/>
    </location>
</feature>
<accession>A0A8R1YKF5</accession>
<feature type="compositionally biased region" description="Acidic residues" evidence="2">
    <location>
        <begin position="91"/>
        <end position="103"/>
    </location>
</feature>
<dbReference type="InterPro" id="IPR022771">
    <property type="entry name" value="WAPL_C"/>
</dbReference>
<dbReference type="GO" id="GO:1905168">
    <property type="term" value="P:positive regulation of double-strand break repair via homologous recombination"/>
    <property type="evidence" value="ECO:0007669"/>
    <property type="project" value="EnsemblMetazoa"/>
</dbReference>
<dbReference type="Proteomes" id="UP000005239">
    <property type="component" value="Unassembled WGS sequence"/>
</dbReference>
<gene>
    <name evidence="3" type="primary">WBGene00202808</name>
</gene>
<feature type="compositionally biased region" description="Polar residues" evidence="2">
    <location>
        <begin position="8"/>
        <end position="18"/>
    </location>
</feature>
<comment type="similarity">
    <text evidence="1">Belongs to the WAPL family.</text>
</comment>
<name>A0A2A6CAQ3_PRIPA</name>
<evidence type="ECO:0000313" key="4">
    <source>
        <dbReference type="Proteomes" id="UP000005239"/>
    </source>
</evidence>
<dbReference type="PANTHER" id="PTHR22100:SF13">
    <property type="entry name" value="WINGS APART-LIKE PROTEIN HOMOLOG"/>
    <property type="match status" value="1"/>
</dbReference>
<feature type="compositionally biased region" description="Polar residues" evidence="2">
    <location>
        <begin position="199"/>
        <end position="210"/>
    </location>
</feature>
<dbReference type="InterPro" id="IPR012502">
    <property type="entry name" value="WAPL_dom"/>
</dbReference>
<reference evidence="3" key="2">
    <citation type="submission" date="2022-06" db="UniProtKB">
        <authorList>
            <consortium name="EnsemblMetazoa"/>
        </authorList>
    </citation>
    <scope>IDENTIFICATION</scope>
    <source>
        <strain evidence="3">PS312</strain>
    </source>
</reference>
<feature type="compositionally biased region" description="Polar residues" evidence="2">
    <location>
        <begin position="51"/>
        <end position="61"/>
    </location>
</feature>
<feature type="region of interest" description="Disordered" evidence="2">
    <location>
        <begin position="51"/>
        <end position="210"/>
    </location>
</feature>
<feature type="compositionally biased region" description="Basic residues" evidence="2">
    <location>
        <begin position="171"/>
        <end position="180"/>
    </location>
</feature>
<dbReference type="EnsemblMetazoa" id="PPA29940.1">
    <property type="protein sequence ID" value="PPA29940.1"/>
    <property type="gene ID" value="WBGene00202808"/>
</dbReference>